<dbReference type="OrthoDB" id="248923at2759"/>
<keyword evidence="15" id="KW-1185">Reference proteome</keyword>
<dbReference type="Proteomes" id="UP000006671">
    <property type="component" value="Unassembled WGS sequence"/>
</dbReference>
<dbReference type="SUPFAM" id="SSF56112">
    <property type="entry name" value="Protein kinase-like (PK-like)"/>
    <property type="match status" value="1"/>
</dbReference>
<dbReference type="GeneID" id="8862606"/>
<dbReference type="PROSITE" id="PS00108">
    <property type="entry name" value="PROTEIN_KINASE_ST"/>
    <property type="match status" value="1"/>
</dbReference>
<evidence type="ECO:0000256" key="8">
    <source>
        <dbReference type="ARBA" id="ARBA00047899"/>
    </source>
</evidence>
<reference evidence="14 15" key="1">
    <citation type="journal article" date="2010" name="Cell">
        <title>The genome of Naegleria gruberi illuminates early eukaryotic versatility.</title>
        <authorList>
            <person name="Fritz-Laylin L.K."/>
            <person name="Prochnik S.E."/>
            <person name="Ginger M.L."/>
            <person name="Dacks J.B."/>
            <person name="Carpenter M.L."/>
            <person name="Field M.C."/>
            <person name="Kuo A."/>
            <person name="Paredez A."/>
            <person name="Chapman J."/>
            <person name="Pham J."/>
            <person name="Shu S."/>
            <person name="Neupane R."/>
            <person name="Cipriano M."/>
            <person name="Mancuso J."/>
            <person name="Tu H."/>
            <person name="Salamov A."/>
            <person name="Lindquist E."/>
            <person name="Shapiro H."/>
            <person name="Lucas S."/>
            <person name="Grigoriev I.V."/>
            <person name="Cande W.Z."/>
            <person name="Fulton C."/>
            <person name="Rokhsar D.S."/>
            <person name="Dawson S.C."/>
        </authorList>
    </citation>
    <scope>NUCLEOTIDE SEQUENCE [LARGE SCALE GENOMIC DNA]</scope>
    <source>
        <strain evidence="14 15">NEG-M</strain>
    </source>
</reference>
<evidence type="ECO:0000256" key="2">
    <source>
        <dbReference type="ARBA" id="ARBA00012513"/>
    </source>
</evidence>
<accession>D2V1D5</accession>
<evidence type="ECO:0000256" key="10">
    <source>
        <dbReference type="PROSITE-ProRule" id="PRU10141"/>
    </source>
</evidence>
<protein>
    <recommendedName>
        <fullName evidence="2">non-specific serine/threonine protein kinase</fullName>
        <ecNumber evidence="2">2.7.11.1</ecNumber>
    </recommendedName>
</protein>
<dbReference type="SMART" id="SM00220">
    <property type="entry name" value="S_TKc"/>
    <property type="match status" value="1"/>
</dbReference>
<dbReference type="OMA" id="VPYEKCR"/>
<evidence type="ECO:0000256" key="9">
    <source>
        <dbReference type="ARBA" id="ARBA00048679"/>
    </source>
</evidence>
<dbReference type="GO" id="GO:0004674">
    <property type="term" value="F:protein serine/threonine kinase activity"/>
    <property type="evidence" value="ECO:0007669"/>
    <property type="project" value="UniProtKB-KW"/>
</dbReference>
<name>D2V1D5_NAEGR</name>
<gene>
    <name evidence="14" type="ORF">NAEGRDRAFT_30337</name>
</gene>
<comment type="similarity">
    <text evidence="1">Belongs to the protein kinase superfamily. NEK Ser/Thr protein kinase family. NIMA subfamily.</text>
</comment>
<dbReference type="Pfam" id="PF00069">
    <property type="entry name" value="Pkinase"/>
    <property type="match status" value="1"/>
</dbReference>
<dbReference type="STRING" id="5762.D2V1D5"/>
<dbReference type="EC" id="2.7.11.1" evidence="2"/>
<sequence length="327" mass="37170">MHNPVIFSDHEIETHSSIDTYHTLRTNNSNTTTTTNSFNQQSVTSTSSTDDVNNNLLKNRYEVLEKIGSGSFGDCFLCKDTKSSNRLVAIKCIRVSDNEMEKAIDECSKTLSFKHPRLVEVYELFVSKRLNNALCLVMKYYKGDLDKCLKINGIFSEKLMISVINQIGDGLSYLHINRNVLHRDLKPKNIFVDSFDPFIDSIELVIGDYGEAKEISNENNSVKGTVAFMSPECLSNENYGMPSDIFSLGVSFYQLMTNDSLQYIIATHLLSEHEDQVLSQLYSQIKRQSIPYSESLIQFVLSMLKKDPSQRPTSSQLRDFQMITLSQ</sequence>
<proteinExistence type="inferred from homology"/>
<dbReference type="EMBL" id="GG738848">
    <property type="protein sequence ID" value="EFC49288.1"/>
    <property type="molecule type" value="Genomic_DNA"/>
</dbReference>
<evidence type="ECO:0000256" key="7">
    <source>
        <dbReference type="ARBA" id="ARBA00022840"/>
    </source>
</evidence>
<dbReference type="PANTHER" id="PTHR43671">
    <property type="entry name" value="SERINE/THREONINE-PROTEIN KINASE NEK"/>
    <property type="match status" value="1"/>
</dbReference>
<keyword evidence="7 10" id="KW-0067">ATP-binding</keyword>
<dbReference type="PANTHER" id="PTHR43671:SF98">
    <property type="entry name" value="SERINE_THREONINE-PROTEIN KINASE NEK11"/>
    <property type="match status" value="1"/>
</dbReference>
<keyword evidence="4" id="KW-0808">Transferase</keyword>
<dbReference type="PROSITE" id="PS00107">
    <property type="entry name" value="PROTEIN_KINASE_ATP"/>
    <property type="match status" value="1"/>
</dbReference>
<feature type="domain" description="Protein kinase" evidence="13">
    <location>
        <begin position="61"/>
        <end position="325"/>
    </location>
</feature>
<dbReference type="InterPro" id="IPR050660">
    <property type="entry name" value="NEK_Ser/Thr_kinase"/>
</dbReference>
<feature type="region of interest" description="Disordered" evidence="12">
    <location>
        <begin position="25"/>
        <end position="49"/>
    </location>
</feature>
<dbReference type="InParanoid" id="D2V1D5"/>
<keyword evidence="3 11" id="KW-0723">Serine/threonine-protein kinase</keyword>
<evidence type="ECO:0000256" key="5">
    <source>
        <dbReference type="ARBA" id="ARBA00022741"/>
    </source>
</evidence>
<evidence type="ECO:0000259" key="13">
    <source>
        <dbReference type="PROSITE" id="PS50011"/>
    </source>
</evidence>
<dbReference type="GO" id="GO:0005524">
    <property type="term" value="F:ATP binding"/>
    <property type="evidence" value="ECO:0007669"/>
    <property type="project" value="UniProtKB-UniRule"/>
</dbReference>
<evidence type="ECO:0000256" key="1">
    <source>
        <dbReference type="ARBA" id="ARBA00010886"/>
    </source>
</evidence>
<comment type="catalytic activity">
    <reaction evidence="8">
        <text>L-threonyl-[protein] + ATP = O-phospho-L-threonyl-[protein] + ADP + H(+)</text>
        <dbReference type="Rhea" id="RHEA:46608"/>
        <dbReference type="Rhea" id="RHEA-COMP:11060"/>
        <dbReference type="Rhea" id="RHEA-COMP:11605"/>
        <dbReference type="ChEBI" id="CHEBI:15378"/>
        <dbReference type="ChEBI" id="CHEBI:30013"/>
        <dbReference type="ChEBI" id="CHEBI:30616"/>
        <dbReference type="ChEBI" id="CHEBI:61977"/>
        <dbReference type="ChEBI" id="CHEBI:456216"/>
        <dbReference type="EC" id="2.7.11.1"/>
    </reaction>
</comment>
<evidence type="ECO:0000256" key="4">
    <source>
        <dbReference type="ARBA" id="ARBA00022679"/>
    </source>
</evidence>
<evidence type="ECO:0000313" key="15">
    <source>
        <dbReference type="Proteomes" id="UP000006671"/>
    </source>
</evidence>
<dbReference type="InterPro" id="IPR000719">
    <property type="entry name" value="Prot_kinase_dom"/>
</dbReference>
<evidence type="ECO:0000313" key="14">
    <source>
        <dbReference type="EMBL" id="EFC49288.1"/>
    </source>
</evidence>
<evidence type="ECO:0000256" key="6">
    <source>
        <dbReference type="ARBA" id="ARBA00022777"/>
    </source>
</evidence>
<dbReference type="InterPro" id="IPR008271">
    <property type="entry name" value="Ser/Thr_kinase_AS"/>
</dbReference>
<dbReference type="AlphaFoldDB" id="D2V1D5"/>
<dbReference type="InterPro" id="IPR011009">
    <property type="entry name" value="Kinase-like_dom_sf"/>
</dbReference>
<keyword evidence="6" id="KW-0418">Kinase</keyword>
<keyword evidence="5 10" id="KW-0547">Nucleotide-binding</keyword>
<dbReference type="RefSeq" id="XP_002682032.1">
    <property type="nucleotide sequence ID" value="XM_002681986.1"/>
</dbReference>
<dbReference type="Gene3D" id="3.30.200.20">
    <property type="entry name" value="Phosphorylase Kinase, domain 1"/>
    <property type="match status" value="1"/>
</dbReference>
<dbReference type="InterPro" id="IPR017441">
    <property type="entry name" value="Protein_kinase_ATP_BS"/>
</dbReference>
<feature type="compositionally biased region" description="Low complexity" evidence="12">
    <location>
        <begin position="26"/>
        <end position="49"/>
    </location>
</feature>
<dbReference type="KEGG" id="ngr:NAEGRDRAFT_30337"/>
<dbReference type="VEuPathDB" id="AmoebaDB:NAEGRDRAFT_30337"/>
<evidence type="ECO:0000256" key="12">
    <source>
        <dbReference type="SAM" id="MobiDB-lite"/>
    </source>
</evidence>
<feature type="binding site" evidence="10">
    <location>
        <position position="91"/>
    </location>
    <ligand>
        <name>ATP</name>
        <dbReference type="ChEBI" id="CHEBI:30616"/>
    </ligand>
</feature>
<evidence type="ECO:0000256" key="3">
    <source>
        <dbReference type="ARBA" id="ARBA00022527"/>
    </source>
</evidence>
<dbReference type="eggNOG" id="KOG0589">
    <property type="taxonomic scope" value="Eukaryota"/>
</dbReference>
<organism evidence="15">
    <name type="scientific">Naegleria gruberi</name>
    <name type="common">Amoeba</name>
    <dbReference type="NCBI Taxonomy" id="5762"/>
    <lineage>
        <taxon>Eukaryota</taxon>
        <taxon>Discoba</taxon>
        <taxon>Heterolobosea</taxon>
        <taxon>Tetramitia</taxon>
        <taxon>Eutetramitia</taxon>
        <taxon>Vahlkampfiidae</taxon>
        <taxon>Naegleria</taxon>
    </lineage>
</organism>
<evidence type="ECO:0000256" key="11">
    <source>
        <dbReference type="RuleBase" id="RU000304"/>
    </source>
</evidence>
<comment type="catalytic activity">
    <reaction evidence="9">
        <text>L-seryl-[protein] + ATP = O-phospho-L-seryl-[protein] + ADP + H(+)</text>
        <dbReference type="Rhea" id="RHEA:17989"/>
        <dbReference type="Rhea" id="RHEA-COMP:9863"/>
        <dbReference type="Rhea" id="RHEA-COMP:11604"/>
        <dbReference type="ChEBI" id="CHEBI:15378"/>
        <dbReference type="ChEBI" id="CHEBI:29999"/>
        <dbReference type="ChEBI" id="CHEBI:30616"/>
        <dbReference type="ChEBI" id="CHEBI:83421"/>
        <dbReference type="ChEBI" id="CHEBI:456216"/>
        <dbReference type="EC" id="2.7.11.1"/>
    </reaction>
</comment>
<dbReference type="Gene3D" id="1.10.510.10">
    <property type="entry name" value="Transferase(Phosphotransferase) domain 1"/>
    <property type="match status" value="1"/>
</dbReference>
<dbReference type="PROSITE" id="PS50011">
    <property type="entry name" value="PROTEIN_KINASE_DOM"/>
    <property type="match status" value="1"/>
</dbReference>
<dbReference type="PIRSF" id="PIRSF000654">
    <property type="entry name" value="Integrin-linked_kinase"/>
    <property type="match status" value="1"/>
</dbReference>